<dbReference type="GO" id="GO:0005509">
    <property type="term" value="F:calcium ion binding"/>
    <property type="evidence" value="ECO:0007669"/>
    <property type="project" value="InterPro"/>
</dbReference>
<dbReference type="SUPFAM" id="SSF47576">
    <property type="entry name" value="Calponin-homology domain, CH-domain"/>
    <property type="match status" value="1"/>
</dbReference>
<evidence type="ECO:0000256" key="3">
    <source>
        <dbReference type="ARBA" id="ARBA00010255"/>
    </source>
</evidence>
<dbReference type="InterPro" id="IPR011992">
    <property type="entry name" value="EF-hand-dom_pair"/>
</dbReference>
<comment type="similarity">
    <text evidence="3">Belongs to the alpha-actinin family.</text>
</comment>
<dbReference type="InterPro" id="IPR018247">
    <property type="entry name" value="EF_Hand_1_Ca_BS"/>
</dbReference>
<dbReference type="CDD" id="cd21215">
    <property type="entry name" value="CH_SpAIN1-like_rpt1"/>
    <property type="match status" value="1"/>
</dbReference>
<dbReference type="SUPFAM" id="SSF55753">
    <property type="entry name" value="Actin depolymerizing proteins"/>
    <property type="match status" value="1"/>
</dbReference>
<dbReference type="Gene3D" id="1.10.238.10">
    <property type="entry name" value="EF-hand"/>
    <property type="match status" value="2"/>
</dbReference>
<dbReference type="EMBL" id="ML210226">
    <property type="protein sequence ID" value="TFK23053.1"/>
    <property type="molecule type" value="Genomic_DNA"/>
</dbReference>
<feature type="domain" description="EF-hand" evidence="10">
    <location>
        <begin position="484"/>
        <end position="519"/>
    </location>
</feature>
<dbReference type="GO" id="GO:0030042">
    <property type="term" value="P:actin filament depolymerization"/>
    <property type="evidence" value="ECO:0007669"/>
    <property type="project" value="InterPro"/>
</dbReference>
<dbReference type="Pfam" id="PF00241">
    <property type="entry name" value="Cofilin_ADF"/>
    <property type="match status" value="1"/>
</dbReference>
<evidence type="ECO:0000256" key="6">
    <source>
        <dbReference type="ARBA" id="ARBA00022837"/>
    </source>
</evidence>
<dbReference type="Gene3D" id="1.10.418.10">
    <property type="entry name" value="Calponin-like domain"/>
    <property type="match status" value="2"/>
</dbReference>
<organism evidence="12 13">
    <name type="scientific">Coprinopsis marcescibilis</name>
    <name type="common">Agaric fungus</name>
    <name type="synonym">Psathyrella marcescibilis</name>
    <dbReference type="NCBI Taxonomy" id="230819"/>
    <lineage>
        <taxon>Eukaryota</taxon>
        <taxon>Fungi</taxon>
        <taxon>Dikarya</taxon>
        <taxon>Basidiomycota</taxon>
        <taxon>Agaricomycotina</taxon>
        <taxon>Agaricomycetes</taxon>
        <taxon>Agaricomycetidae</taxon>
        <taxon>Agaricales</taxon>
        <taxon>Agaricineae</taxon>
        <taxon>Psathyrellaceae</taxon>
        <taxon>Coprinopsis</taxon>
    </lineage>
</organism>
<evidence type="ECO:0000259" key="11">
    <source>
        <dbReference type="PROSITE" id="PS51263"/>
    </source>
</evidence>
<comment type="subcellular location">
    <subcellularLocation>
        <location evidence="1">Nucleus matrix</location>
    </subcellularLocation>
</comment>
<dbReference type="GO" id="GO:0003779">
    <property type="term" value="F:actin binding"/>
    <property type="evidence" value="ECO:0007669"/>
    <property type="project" value="UniProtKB-KW"/>
</dbReference>
<feature type="domain" description="Calponin-homology (CH)" evidence="9">
    <location>
        <begin position="124"/>
        <end position="230"/>
    </location>
</feature>
<dbReference type="SUPFAM" id="SSF46966">
    <property type="entry name" value="Spectrin repeat"/>
    <property type="match status" value="2"/>
</dbReference>
<dbReference type="GO" id="GO:0016363">
    <property type="term" value="C:nuclear matrix"/>
    <property type="evidence" value="ECO:0007669"/>
    <property type="project" value="UniProtKB-SubCell"/>
</dbReference>
<dbReference type="InterPro" id="IPR001715">
    <property type="entry name" value="CH_dom"/>
</dbReference>
<keyword evidence="13" id="KW-1185">Reference proteome</keyword>
<evidence type="ECO:0000256" key="8">
    <source>
        <dbReference type="ARBA" id="ARBA00032427"/>
    </source>
</evidence>
<dbReference type="FunFam" id="1.10.238.10:FF:000097">
    <property type="entry name" value="Alpha-actinin, sarcomeric (F-actin cross linking protein)"/>
    <property type="match status" value="1"/>
</dbReference>
<dbReference type="PROSITE" id="PS00018">
    <property type="entry name" value="EF_HAND_1"/>
    <property type="match status" value="1"/>
</dbReference>
<dbReference type="InterPro" id="IPR002048">
    <property type="entry name" value="EF_hand_dom"/>
</dbReference>
<dbReference type="SMART" id="SM01184">
    <property type="entry name" value="efhand_Ca_insen"/>
    <property type="match status" value="1"/>
</dbReference>
<gene>
    <name evidence="12" type="ORF">FA15DRAFT_705797</name>
</gene>
<dbReference type="Gene3D" id="1.20.58.60">
    <property type="match status" value="2"/>
</dbReference>
<dbReference type="STRING" id="230819.A0A5C3KT94"/>
<dbReference type="InterPro" id="IPR017904">
    <property type="entry name" value="ADF/Cofilin"/>
</dbReference>
<accession>A0A5C3KT94</accession>
<dbReference type="Pfam" id="PF00307">
    <property type="entry name" value="CH"/>
    <property type="match status" value="2"/>
</dbReference>
<dbReference type="PROSITE" id="PS51263">
    <property type="entry name" value="ADF_H"/>
    <property type="match status" value="1"/>
</dbReference>
<dbReference type="Pfam" id="PF08726">
    <property type="entry name" value="EFhand_Ca_insen"/>
    <property type="match status" value="1"/>
</dbReference>
<dbReference type="FunFam" id="1.10.418.10:FF:000077">
    <property type="entry name" value="Related to alpha-actinin"/>
    <property type="match status" value="1"/>
</dbReference>
<evidence type="ECO:0000259" key="9">
    <source>
        <dbReference type="PROSITE" id="PS50021"/>
    </source>
</evidence>
<feature type="domain" description="Calponin-homology (CH)" evidence="9">
    <location>
        <begin position="9"/>
        <end position="115"/>
    </location>
</feature>
<dbReference type="InterPro" id="IPR036872">
    <property type="entry name" value="CH_dom_sf"/>
</dbReference>
<dbReference type="PANTHER" id="PTHR11915">
    <property type="entry name" value="SPECTRIN/FILAMIN RELATED CYTOSKELETAL PROTEIN"/>
    <property type="match status" value="1"/>
</dbReference>
<dbReference type="Gene3D" id="3.40.20.10">
    <property type="entry name" value="Severin"/>
    <property type="match status" value="1"/>
</dbReference>
<dbReference type="SMART" id="SM00033">
    <property type="entry name" value="CH"/>
    <property type="match status" value="2"/>
</dbReference>
<dbReference type="InterPro" id="IPR001589">
    <property type="entry name" value="Actinin_actin-bd_CS"/>
</dbReference>
<evidence type="ECO:0000256" key="5">
    <source>
        <dbReference type="ARBA" id="ARBA00022737"/>
    </source>
</evidence>
<keyword evidence="5" id="KW-0677">Repeat</keyword>
<dbReference type="OrthoDB" id="10017054at2759"/>
<reference evidence="12 13" key="1">
    <citation type="journal article" date="2019" name="Nat. Ecol. Evol.">
        <title>Megaphylogeny resolves global patterns of mushroom evolution.</title>
        <authorList>
            <person name="Varga T."/>
            <person name="Krizsan K."/>
            <person name="Foldi C."/>
            <person name="Dima B."/>
            <person name="Sanchez-Garcia M."/>
            <person name="Sanchez-Ramirez S."/>
            <person name="Szollosi G.J."/>
            <person name="Szarkandi J.G."/>
            <person name="Papp V."/>
            <person name="Albert L."/>
            <person name="Andreopoulos W."/>
            <person name="Angelini C."/>
            <person name="Antonin V."/>
            <person name="Barry K.W."/>
            <person name="Bougher N.L."/>
            <person name="Buchanan P."/>
            <person name="Buyck B."/>
            <person name="Bense V."/>
            <person name="Catcheside P."/>
            <person name="Chovatia M."/>
            <person name="Cooper J."/>
            <person name="Damon W."/>
            <person name="Desjardin D."/>
            <person name="Finy P."/>
            <person name="Geml J."/>
            <person name="Haridas S."/>
            <person name="Hughes K."/>
            <person name="Justo A."/>
            <person name="Karasinski D."/>
            <person name="Kautmanova I."/>
            <person name="Kiss B."/>
            <person name="Kocsube S."/>
            <person name="Kotiranta H."/>
            <person name="LaButti K.M."/>
            <person name="Lechner B.E."/>
            <person name="Liimatainen K."/>
            <person name="Lipzen A."/>
            <person name="Lukacs Z."/>
            <person name="Mihaltcheva S."/>
            <person name="Morgado L.N."/>
            <person name="Niskanen T."/>
            <person name="Noordeloos M.E."/>
            <person name="Ohm R.A."/>
            <person name="Ortiz-Santana B."/>
            <person name="Ovrebo C."/>
            <person name="Racz N."/>
            <person name="Riley R."/>
            <person name="Savchenko A."/>
            <person name="Shiryaev A."/>
            <person name="Soop K."/>
            <person name="Spirin V."/>
            <person name="Szebenyi C."/>
            <person name="Tomsovsky M."/>
            <person name="Tulloss R.E."/>
            <person name="Uehling J."/>
            <person name="Grigoriev I.V."/>
            <person name="Vagvolgyi C."/>
            <person name="Papp T."/>
            <person name="Martin F.M."/>
            <person name="Miettinen O."/>
            <person name="Hibbett D.S."/>
            <person name="Nagy L.G."/>
        </authorList>
    </citation>
    <scope>NUCLEOTIDE SEQUENCE [LARGE SCALE GENOMIC DNA]</scope>
    <source>
        <strain evidence="12 13">CBS 121175</strain>
    </source>
</reference>
<dbReference type="CDD" id="cd11286">
    <property type="entry name" value="ADF_cofilin_like"/>
    <property type="match status" value="1"/>
</dbReference>
<dbReference type="InterPro" id="IPR014837">
    <property type="entry name" value="EF-hand_Ca_insen"/>
</dbReference>
<keyword evidence="6" id="KW-0106">Calcium</keyword>
<dbReference type="PROSITE" id="PS50021">
    <property type="entry name" value="CH"/>
    <property type="match status" value="2"/>
</dbReference>
<evidence type="ECO:0000256" key="1">
    <source>
        <dbReference type="ARBA" id="ARBA00004109"/>
    </source>
</evidence>
<evidence type="ECO:0000313" key="12">
    <source>
        <dbReference type="EMBL" id="TFK23053.1"/>
    </source>
</evidence>
<dbReference type="SMART" id="SM00102">
    <property type="entry name" value="ADF"/>
    <property type="match status" value="1"/>
</dbReference>
<evidence type="ECO:0000313" key="13">
    <source>
        <dbReference type="Proteomes" id="UP000307440"/>
    </source>
</evidence>
<evidence type="ECO:0000256" key="7">
    <source>
        <dbReference type="ARBA" id="ARBA00023203"/>
    </source>
</evidence>
<dbReference type="PROSITE" id="PS00019">
    <property type="entry name" value="ACTININ_1"/>
    <property type="match status" value="1"/>
</dbReference>
<proteinExistence type="inferred from homology"/>
<dbReference type="PROSITE" id="PS00020">
    <property type="entry name" value="ACTININ_2"/>
    <property type="match status" value="1"/>
</dbReference>
<evidence type="ECO:0000256" key="2">
    <source>
        <dbReference type="ARBA" id="ARBA00006844"/>
    </source>
</evidence>
<dbReference type="SUPFAM" id="SSF47473">
    <property type="entry name" value="EF-hand"/>
    <property type="match status" value="1"/>
</dbReference>
<dbReference type="Proteomes" id="UP000307440">
    <property type="component" value="Unassembled WGS sequence"/>
</dbReference>
<feature type="domain" description="ADF-H" evidence="11">
    <location>
        <begin position="618"/>
        <end position="751"/>
    </location>
</feature>
<name>A0A5C3KT94_COPMA</name>
<keyword evidence="7" id="KW-0009">Actin-binding</keyword>
<dbReference type="PROSITE" id="PS50222">
    <property type="entry name" value="EF_HAND_2"/>
    <property type="match status" value="1"/>
</dbReference>
<protein>
    <recommendedName>
        <fullName evidence="4">Cofilin</fullName>
    </recommendedName>
    <alternativeName>
        <fullName evidence="8">Actin-depolymerizing factor 1</fullName>
    </alternativeName>
</protein>
<dbReference type="GO" id="GO:0015629">
    <property type="term" value="C:actin cytoskeleton"/>
    <property type="evidence" value="ECO:0007669"/>
    <property type="project" value="InterPro"/>
</dbReference>
<evidence type="ECO:0000256" key="4">
    <source>
        <dbReference type="ARBA" id="ARBA00015630"/>
    </source>
</evidence>
<comment type="similarity">
    <text evidence="2">Belongs to the actin-binding proteins ADF family.</text>
</comment>
<evidence type="ECO:0000259" key="10">
    <source>
        <dbReference type="PROSITE" id="PS50222"/>
    </source>
</evidence>
<sequence length="754" mass="86010">MSLELQTRNMQERTFCKWLNTKLETNGHPPMSSLVKDLSDGVRLIQLMEIMGDTSLGRYNKNPRLRIQKAENVTKALEFITSRGVKLTNIGPEDIIDGNLKLILGMIWTLILRFTIADISEEGLSAKEGLLLWCQRKTAPYKEVNVVDFSRSWSDGLALCALIHCHRPDLLDYDRLDKEDRHGNTELAFRIAAEHLGIPQLLEVEDLCDSPNPDERSVMTYIASFFHAFSTMEQTETESRRIEKFAELMQSVWLIRNDYERRAQLLLDNLTQVQRQWENDRFDGTYADAKEQSASFNTYKQTTKRTWVTERQDVITLFGNVQTKLKTYALAEYVPPPGLAPKGLDAAWQVLLQSEAKRSRAINAQIRNIKEDLRKKFAALANAFEQRLHGVSVELTAIEGPLAEQEQKAKEIQTRIPALSEELAGVAAAEAECMAANIEENDYTVFTWQDLEFELELLIHSIAKKLSFIDNQIVSRNMTNLTPAQLEQFESTFRYFDKDETNTLNILEMMAALASLGIVYSDQDMYSIYDQLVAEYGAVTFEAFINLLVDITEDQTTPDQLRESFQGIAHDKPFVTELDLRLAQVPQASIDYLTNAMPSGLNEAGEPEYDYLRWLDESSGIGVNDQCLTDYQSFKLGKKFKYIIFNLNKNNTEIIVEKTSTSKDYSDFIADLPESEPRFALYDFEFEKEGGGLRNKIVFLAWVPDTAKIKHKMVFASSKDALRRKLDGVAVDIQGTDYDEIAYEIILDKANRGN</sequence>
<dbReference type="InterPro" id="IPR002108">
    <property type="entry name" value="ADF-H"/>
</dbReference>
<dbReference type="InterPro" id="IPR029006">
    <property type="entry name" value="ADF-H/Gelsolin-like_dom_sf"/>
</dbReference>
<dbReference type="FunFam" id="1.10.418.10:FF:000030">
    <property type="entry name" value="Related to alpha-actinin"/>
    <property type="match status" value="1"/>
</dbReference>
<dbReference type="AlphaFoldDB" id="A0A5C3KT94"/>